<dbReference type="AlphaFoldDB" id="A0A366M8B2"/>
<keyword evidence="3" id="KW-1185">Reference proteome</keyword>
<evidence type="ECO:0000313" key="3">
    <source>
        <dbReference type="Proteomes" id="UP000253099"/>
    </source>
</evidence>
<keyword evidence="1" id="KW-0812">Transmembrane</keyword>
<keyword evidence="1" id="KW-0472">Membrane</keyword>
<evidence type="ECO:0000256" key="1">
    <source>
        <dbReference type="SAM" id="Phobius"/>
    </source>
</evidence>
<evidence type="ECO:0000313" key="2">
    <source>
        <dbReference type="EMBL" id="RBQ22481.1"/>
    </source>
</evidence>
<protein>
    <submittedName>
        <fullName evidence="2">Uncharacterized protein</fullName>
    </submittedName>
</protein>
<keyword evidence="1" id="KW-1133">Transmembrane helix</keyword>
<accession>A0A366M8B2</accession>
<proteinExistence type="predicted"/>
<gene>
    <name evidence="2" type="ORF">ALNOE001_19410</name>
</gene>
<organism evidence="2 3">
    <name type="scientific">Candidatus Methanobinarius endosymbioticus</name>
    <dbReference type="NCBI Taxonomy" id="2006182"/>
    <lineage>
        <taxon>Archaea</taxon>
        <taxon>Methanobacteriati</taxon>
        <taxon>Methanobacteriota</taxon>
        <taxon>Methanomada group</taxon>
        <taxon>Methanobacteria</taxon>
        <taxon>Methanobacteriales</taxon>
        <taxon>Methanobacteriaceae</taxon>
        <taxon>Candidatus Methanobinarius</taxon>
    </lineage>
</organism>
<reference evidence="2 3" key="1">
    <citation type="submission" date="2018-06" db="EMBL/GenBank/DDBJ databases">
        <title>Genomic insight into two independent archaeal endosymbiosis events.</title>
        <authorList>
            <person name="Lind A.E."/>
            <person name="Lewis W.H."/>
            <person name="Spang A."/>
            <person name="Guy L."/>
            <person name="Embley M.T."/>
            <person name="Ettema T.J.G."/>
        </authorList>
    </citation>
    <scope>NUCLEOTIDE SEQUENCE [LARGE SCALE GENOMIC DNA]</scope>
    <source>
        <strain evidence="2">NOE</strain>
    </source>
</reference>
<dbReference type="EMBL" id="NIZT01000066">
    <property type="protein sequence ID" value="RBQ22481.1"/>
    <property type="molecule type" value="Genomic_DNA"/>
</dbReference>
<sequence>MSRNNSKSIVDSLSVNSSFSKSDVEELIKKILNNIVNGSLNSSVMEKFGISLDSINVYYIMFLIMSLMYIGMEFVYSLDLVLA</sequence>
<comment type="caution">
    <text evidence="2">The sequence shown here is derived from an EMBL/GenBank/DDBJ whole genome shotgun (WGS) entry which is preliminary data.</text>
</comment>
<feature type="transmembrane region" description="Helical" evidence="1">
    <location>
        <begin position="57"/>
        <end position="78"/>
    </location>
</feature>
<name>A0A366M8B2_9EURY</name>
<dbReference type="Proteomes" id="UP000253099">
    <property type="component" value="Unassembled WGS sequence"/>
</dbReference>